<evidence type="ECO:0000259" key="2">
    <source>
        <dbReference type="Pfam" id="PF00078"/>
    </source>
</evidence>
<dbReference type="Gene3D" id="3.30.70.270">
    <property type="match status" value="2"/>
</dbReference>
<organism evidence="3 4">
    <name type="scientific">Mucuna pruriens</name>
    <name type="common">Velvet bean</name>
    <name type="synonym">Dolichos pruriens</name>
    <dbReference type="NCBI Taxonomy" id="157652"/>
    <lineage>
        <taxon>Eukaryota</taxon>
        <taxon>Viridiplantae</taxon>
        <taxon>Streptophyta</taxon>
        <taxon>Embryophyta</taxon>
        <taxon>Tracheophyta</taxon>
        <taxon>Spermatophyta</taxon>
        <taxon>Magnoliopsida</taxon>
        <taxon>eudicotyledons</taxon>
        <taxon>Gunneridae</taxon>
        <taxon>Pentapetalae</taxon>
        <taxon>rosids</taxon>
        <taxon>fabids</taxon>
        <taxon>Fabales</taxon>
        <taxon>Fabaceae</taxon>
        <taxon>Papilionoideae</taxon>
        <taxon>50 kb inversion clade</taxon>
        <taxon>NPAAA clade</taxon>
        <taxon>indigoferoid/millettioid clade</taxon>
        <taxon>Phaseoleae</taxon>
        <taxon>Mucuna</taxon>
    </lineage>
</organism>
<dbReference type="InterPro" id="IPR043128">
    <property type="entry name" value="Rev_trsase/Diguanyl_cyclase"/>
</dbReference>
<feature type="non-terminal residue" evidence="3">
    <location>
        <position position="1"/>
    </location>
</feature>
<accession>A0A371GUV1</accession>
<name>A0A371GUV1_MUCPR</name>
<dbReference type="OrthoDB" id="407598at2759"/>
<gene>
    <name evidence="3" type="primary">pol</name>
    <name evidence="3" type="ORF">CR513_23440</name>
</gene>
<reference evidence="3" key="1">
    <citation type="submission" date="2018-05" db="EMBL/GenBank/DDBJ databases">
        <title>Draft genome of Mucuna pruriens seed.</title>
        <authorList>
            <person name="Nnadi N.E."/>
            <person name="Vos R."/>
            <person name="Hasami M.H."/>
            <person name="Devisetty U.K."/>
            <person name="Aguiy J.C."/>
        </authorList>
    </citation>
    <scope>NUCLEOTIDE SEQUENCE [LARGE SCALE GENOMIC DNA]</scope>
    <source>
        <strain evidence="3">JCA_2017</strain>
    </source>
</reference>
<dbReference type="PANTHER" id="PTHR35046">
    <property type="entry name" value="ZINC KNUCKLE (CCHC-TYPE) FAMILY PROTEIN"/>
    <property type="match status" value="1"/>
</dbReference>
<evidence type="ECO:0000256" key="1">
    <source>
        <dbReference type="SAM" id="MobiDB-lite"/>
    </source>
</evidence>
<protein>
    <submittedName>
        <fullName evidence="3">Retrovirus-related Pol polyprotein from transposon 17.6</fullName>
    </submittedName>
</protein>
<dbReference type="InterPro" id="IPR000477">
    <property type="entry name" value="RT_dom"/>
</dbReference>
<feature type="domain" description="Reverse transcriptase" evidence="2">
    <location>
        <begin position="121"/>
        <end position="194"/>
    </location>
</feature>
<evidence type="ECO:0000313" key="4">
    <source>
        <dbReference type="Proteomes" id="UP000257109"/>
    </source>
</evidence>
<dbReference type="CDD" id="cd01647">
    <property type="entry name" value="RT_LTR"/>
    <property type="match status" value="1"/>
</dbReference>
<dbReference type="Proteomes" id="UP000257109">
    <property type="component" value="Unassembled WGS sequence"/>
</dbReference>
<dbReference type="SUPFAM" id="SSF56672">
    <property type="entry name" value="DNA/RNA polymerases"/>
    <property type="match status" value="1"/>
</dbReference>
<dbReference type="Pfam" id="PF00078">
    <property type="entry name" value="RVT_1"/>
    <property type="match status" value="1"/>
</dbReference>
<evidence type="ECO:0000313" key="3">
    <source>
        <dbReference type="EMBL" id="RDX94203.1"/>
    </source>
</evidence>
<dbReference type="InterPro" id="IPR043502">
    <property type="entry name" value="DNA/RNA_pol_sf"/>
</dbReference>
<dbReference type="EMBL" id="QJKJ01004426">
    <property type="protein sequence ID" value="RDX94203.1"/>
    <property type="molecule type" value="Genomic_DNA"/>
</dbReference>
<keyword evidence="4" id="KW-1185">Reference proteome</keyword>
<comment type="caution">
    <text evidence="3">The sequence shown here is derived from an EMBL/GenBank/DDBJ whole genome shotgun (WGS) entry which is preliminary data.</text>
</comment>
<feature type="region of interest" description="Disordered" evidence="1">
    <location>
        <begin position="45"/>
        <end position="66"/>
    </location>
</feature>
<dbReference type="PANTHER" id="PTHR35046:SF9">
    <property type="entry name" value="RNA-DIRECTED DNA POLYMERASE"/>
    <property type="match status" value="1"/>
</dbReference>
<dbReference type="AlphaFoldDB" id="A0A371GUV1"/>
<sequence length="612" mass="70508">MIKQEKDYANKKQHIMAKTELQSFIDNLECDTKKARPDSLLLATGRYPDIGPTTTPSTGHSLKHHGTKRKEAIGNVVMLARPSQEHTLLVVGVGHSWIGFTFSLSTLTPWEPTTKPKKTKAPSTFMRLMNHVLRSLIGKCVVNYSNDILIYSTCLNDHLLHVRSVLEILRKETLFPNLKKCIFCTNEVVFLGFVVGSHGFKVDSEKVKTIQEWPTPTTVVEVKSFHGFTNFYQRLVKDFSSFVAPLNDLSSGKRLKRELSKSLRKDSPKLQFLHCQTFKNILNQNVMLLRMGALLTWQYYLLPKEFVIHNDHEALKTLRGQGKLNKRHAKRQFPYVIKHKQCELNIVANSLSRRHTLIAMIETTMLGLDCIKKLYEKDIDFCDPYANCINVALRDYYRHDGRKLCVPMSSIRKLLVKEAHEGGQIDCLDIKEVEISFFVVVNMFSKMTHFIPCQKSDNVSHVAILFFKEVTKAPSSWVTFGDLFGVGLKLSYYTQLLVFNTTTSYSCFELAYGFKPFYPLDLFPLPGFPNCANDEGLSKVEFVQKLHDKARLHMESKGEQYARSSNKGRKEVLFKEGDLVWMHWRKEWFPHLRRSKLLPRGDSLFKILKKNK</sequence>
<proteinExistence type="predicted"/>